<organism evidence="1 2">
    <name type="scientific">Aegilops tauschii subsp. strangulata</name>
    <name type="common">Goatgrass</name>
    <dbReference type="NCBI Taxonomy" id="200361"/>
    <lineage>
        <taxon>Eukaryota</taxon>
        <taxon>Viridiplantae</taxon>
        <taxon>Streptophyta</taxon>
        <taxon>Embryophyta</taxon>
        <taxon>Tracheophyta</taxon>
        <taxon>Spermatophyta</taxon>
        <taxon>Magnoliopsida</taxon>
        <taxon>Liliopsida</taxon>
        <taxon>Poales</taxon>
        <taxon>Poaceae</taxon>
        <taxon>BOP clade</taxon>
        <taxon>Pooideae</taxon>
        <taxon>Triticodae</taxon>
        <taxon>Triticeae</taxon>
        <taxon>Triticinae</taxon>
        <taxon>Aegilops</taxon>
    </lineage>
</organism>
<dbReference type="STRING" id="200361.A0A453Q4N0"/>
<accession>A0A453Q4N0</accession>
<reference evidence="1" key="5">
    <citation type="journal article" date="2021" name="G3 (Bethesda)">
        <title>Aegilops tauschii genome assembly Aet v5.0 features greater sequence contiguity and improved annotation.</title>
        <authorList>
            <person name="Wang L."/>
            <person name="Zhu T."/>
            <person name="Rodriguez J.C."/>
            <person name="Deal K.R."/>
            <person name="Dubcovsky J."/>
            <person name="McGuire P.E."/>
            <person name="Lux T."/>
            <person name="Spannagl M."/>
            <person name="Mayer K.F.X."/>
            <person name="Baldrich P."/>
            <person name="Meyers B.C."/>
            <person name="Huo N."/>
            <person name="Gu Y.Q."/>
            <person name="Zhou H."/>
            <person name="Devos K.M."/>
            <person name="Bennetzen J.L."/>
            <person name="Unver T."/>
            <person name="Budak H."/>
            <person name="Gulick P.J."/>
            <person name="Galiba G."/>
            <person name="Kalapos B."/>
            <person name="Nelson D.R."/>
            <person name="Li P."/>
            <person name="You F.M."/>
            <person name="Luo M.C."/>
            <person name="Dvorak J."/>
        </authorList>
    </citation>
    <scope>NUCLEOTIDE SEQUENCE [LARGE SCALE GENOMIC DNA]</scope>
    <source>
        <strain evidence="1">cv. AL8/78</strain>
    </source>
</reference>
<dbReference type="EnsemblPlants" id="AET6Gv20972000.1">
    <property type="protein sequence ID" value="AET6Gv20972000.1"/>
    <property type="gene ID" value="AET6Gv20972000"/>
</dbReference>
<sequence>NLKPSPRHTQISGTLELLGLRSGPAGAGALAGLLGEEHGVDVGQDAAGGDGDAAEQPAELLVVADGELDVARRDPGLLVVARRVAGQLQGLGGEVLEDGAEVDGGARAHALRVAADLEVPGDAADGELQARLHRPRHRLAALRLAPPAAGCRCRHRWSREEGWCRGGRRRDGRSR</sequence>
<reference evidence="2" key="1">
    <citation type="journal article" date="2014" name="Science">
        <title>Ancient hybridizations among the ancestral genomes of bread wheat.</title>
        <authorList>
            <consortium name="International Wheat Genome Sequencing Consortium,"/>
            <person name="Marcussen T."/>
            <person name="Sandve S.R."/>
            <person name="Heier L."/>
            <person name="Spannagl M."/>
            <person name="Pfeifer M."/>
            <person name="Jakobsen K.S."/>
            <person name="Wulff B.B."/>
            <person name="Steuernagel B."/>
            <person name="Mayer K.F."/>
            <person name="Olsen O.A."/>
        </authorList>
    </citation>
    <scope>NUCLEOTIDE SEQUENCE [LARGE SCALE GENOMIC DNA]</scope>
    <source>
        <strain evidence="2">cv. AL8/78</strain>
    </source>
</reference>
<evidence type="ECO:0000313" key="2">
    <source>
        <dbReference type="Proteomes" id="UP000015105"/>
    </source>
</evidence>
<name>A0A453Q4N0_AEGTS</name>
<evidence type="ECO:0000313" key="1">
    <source>
        <dbReference type="EnsemblPlants" id="AET6Gv20972000.1"/>
    </source>
</evidence>
<keyword evidence="2" id="KW-1185">Reference proteome</keyword>
<dbReference type="Gramene" id="AET6Gv20972000.1">
    <property type="protein sequence ID" value="AET6Gv20972000.1"/>
    <property type="gene ID" value="AET6Gv20972000"/>
</dbReference>
<dbReference type="Proteomes" id="UP000015105">
    <property type="component" value="Chromosome 6D"/>
</dbReference>
<reference evidence="2" key="2">
    <citation type="journal article" date="2017" name="Nat. Plants">
        <title>The Aegilops tauschii genome reveals multiple impacts of transposons.</title>
        <authorList>
            <person name="Zhao G."/>
            <person name="Zou C."/>
            <person name="Li K."/>
            <person name="Wang K."/>
            <person name="Li T."/>
            <person name="Gao L."/>
            <person name="Zhang X."/>
            <person name="Wang H."/>
            <person name="Yang Z."/>
            <person name="Liu X."/>
            <person name="Jiang W."/>
            <person name="Mao L."/>
            <person name="Kong X."/>
            <person name="Jiao Y."/>
            <person name="Jia J."/>
        </authorList>
    </citation>
    <scope>NUCLEOTIDE SEQUENCE [LARGE SCALE GENOMIC DNA]</scope>
    <source>
        <strain evidence="2">cv. AL8/78</strain>
    </source>
</reference>
<protein>
    <submittedName>
        <fullName evidence="1">Uncharacterized protein</fullName>
    </submittedName>
</protein>
<reference evidence="1" key="4">
    <citation type="submission" date="2019-03" db="UniProtKB">
        <authorList>
            <consortium name="EnsemblPlants"/>
        </authorList>
    </citation>
    <scope>IDENTIFICATION</scope>
</reference>
<dbReference type="AlphaFoldDB" id="A0A453Q4N0"/>
<reference evidence="1" key="3">
    <citation type="journal article" date="2017" name="Nature">
        <title>Genome sequence of the progenitor of the wheat D genome Aegilops tauschii.</title>
        <authorList>
            <person name="Luo M.C."/>
            <person name="Gu Y.Q."/>
            <person name="Puiu D."/>
            <person name="Wang H."/>
            <person name="Twardziok S.O."/>
            <person name="Deal K.R."/>
            <person name="Huo N."/>
            <person name="Zhu T."/>
            <person name="Wang L."/>
            <person name="Wang Y."/>
            <person name="McGuire P.E."/>
            <person name="Liu S."/>
            <person name="Long H."/>
            <person name="Ramasamy R.K."/>
            <person name="Rodriguez J.C."/>
            <person name="Van S.L."/>
            <person name="Yuan L."/>
            <person name="Wang Z."/>
            <person name="Xia Z."/>
            <person name="Xiao L."/>
            <person name="Anderson O.D."/>
            <person name="Ouyang S."/>
            <person name="Liang Y."/>
            <person name="Zimin A.V."/>
            <person name="Pertea G."/>
            <person name="Qi P."/>
            <person name="Bennetzen J.L."/>
            <person name="Dai X."/>
            <person name="Dawson M.W."/>
            <person name="Muller H.G."/>
            <person name="Kugler K."/>
            <person name="Rivarola-Duarte L."/>
            <person name="Spannagl M."/>
            <person name="Mayer K.F.X."/>
            <person name="Lu F.H."/>
            <person name="Bevan M.W."/>
            <person name="Leroy P."/>
            <person name="Li P."/>
            <person name="You F.M."/>
            <person name="Sun Q."/>
            <person name="Liu Z."/>
            <person name="Lyons E."/>
            <person name="Wicker T."/>
            <person name="Salzberg S.L."/>
            <person name="Devos K.M."/>
            <person name="Dvorak J."/>
        </authorList>
    </citation>
    <scope>NUCLEOTIDE SEQUENCE [LARGE SCALE GENOMIC DNA]</scope>
    <source>
        <strain evidence="1">cv. AL8/78</strain>
    </source>
</reference>
<proteinExistence type="predicted"/>